<protein>
    <recommendedName>
        <fullName evidence="4">Transporter</fullName>
    </recommendedName>
</protein>
<reference evidence="2 3" key="1">
    <citation type="submission" date="2016-06" db="EMBL/GenBank/DDBJ databases">
        <title>Draft Genome Sequence of Tenacibaculum soleae UCD-KL19.</title>
        <authorList>
            <person name="Eisen J.A."/>
            <person name="Coil D.A."/>
            <person name="Lujan K.M."/>
        </authorList>
    </citation>
    <scope>NUCLEOTIDE SEQUENCE [LARGE SCALE GENOMIC DNA]</scope>
    <source>
        <strain evidence="2 3">UCD-KL19</strain>
    </source>
</reference>
<dbReference type="AlphaFoldDB" id="A0A1B9Y1C8"/>
<gene>
    <name evidence="2" type="ORF">BA195_02335</name>
</gene>
<comment type="caution">
    <text evidence="2">The sequence shown here is derived from an EMBL/GenBank/DDBJ whole genome shotgun (WGS) entry which is preliminary data.</text>
</comment>
<dbReference type="STRING" id="447689.BA195_02335"/>
<dbReference type="InterPro" id="IPR025737">
    <property type="entry name" value="FApF"/>
</dbReference>
<dbReference type="Proteomes" id="UP000093186">
    <property type="component" value="Unassembled WGS sequence"/>
</dbReference>
<evidence type="ECO:0000256" key="1">
    <source>
        <dbReference type="SAM" id="SignalP"/>
    </source>
</evidence>
<keyword evidence="1" id="KW-0732">Signal</keyword>
<evidence type="ECO:0000313" key="2">
    <source>
        <dbReference type="EMBL" id="OCK43559.1"/>
    </source>
</evidence>
<evidence type="ECO:0000313" key="3">
    <source>
        <dbReference type="Proteomes" id="UP000093186"/>
    </source>
</evidence>
<dbReference type="RefSeq" id="WP_068702043.1">
    <property type="nucleotide sequence ID" value="NZ_MAKX01000001.1"/>
</dbReference>
<dbReference type="Pfam" id="PF13557">
    <property type="entry name" value="Phenol_MetA_deg"/>
    <property type="match status" value="1"/>
</dbReference>
<name>A0A1B9Y1C8_9FLAO</name>
<sequence>MKKLFTLLLLTISYNLFSQSPWTKKKQESYLQVSFTTVPSYDKIYGNPERTTQRKITDNTLQLYGEYGITNKTTLFANLPFKMLKSGDLSEDMSLELPTFVTERATETMLGNIQVGIKHNFYNKKWIISGQLAIEANTGSYIESAGLRSGYDAWTFTPLFLVGRGFNKWYIQAFTGFDIRTNNYSSNYKLGGEIGYKTLNWLWIAGFLDGVASLKNGDITLPQENLSTSLYVNDQSFAAFGLKFIGEINKNFGANLALGGAFAGRNVAKVPAISFGLYHKF</sequence>
<dbReference type="OrthoDB" id="9782650at2"/>
<feature type="signal peptide" evidence="1">
    <location>
        <begin position="1"/>
        <end position="18"/>
    </location>
</feature>
<accession>A0A1B9Y1C8</accession>
<dbReference type="EMBL" id="MAKX01000001">
    <property type="protein sequence ID" value="OCK43559.1"/>
    <property type="molecule type" value="Genomic_DNA"/>
</dbReference>
<proteinExistence type="predicted"/>
<keyword evidence="3" id="KW-1185">Reference proteome</keyword>
<organism evidence="2 3">
    <name type="scientific">Tenacibaculum soleae</name>
    <dbReference type="NCBI Taxonomy" id="447689"/>
    <lineage>
        <taxon>Bacteria</taxon>
        <taxon>Pseudomonadati</taxon>
        <taxon>Bacteroidota</taxon>
        <taxon>Flavobacteriia</taxon>
        <taxon>Flavobacteriales</taxon>
        <taxon>Flavobacteriaceae</taxon>
        <taxon>Tenacibaculum</taxon>
    </lineage>
</organism>
<feature type="chain" id="PRO_5008639983" description="Transporter" evidence="1">
    <location>
        <begin position="19"/>
        <end position="281"/>
    </location>
</feature>
<evidence type="ECO:0008006" key="4">
    <source>
        <dbReference type="Google" id="ProtNLM"/>
    </source>
</evidence>